<organism evidence="1 2">
    <name type="scientific">Desulforapulum autotrophicum (strain ATCC 43914 / DSM 3382 / VKM B-1955 / HRM2)</name>
    <name type="common">Desulfobacterium autotrophicum</name>
    <dbReference type="NCBI Taxonomy" id="177437"/>
    <lineage>
        <taxon>Bacteria</taxon>
        <taxon>Pseudomonadati</taxon>
        <taxon>Thermodesulfobacteriota</taxon>
        <taxon>Desulfobacteria</taxon>
        <taxon>Desulfobacterales</taxon>
        <taxon>Desulfobacteraceae</taxon>
        <taxon>Desulforapulum</taxon>
    </lineage>
</organism>
<accession>C0QD49</accession>
<reference evidence="1 2" key="1">
    <citation type="journal article" date="2009" name="Environ. Microbiol.">
        <title>Genome sequence of Desulfobacterium autotrophicum HRM2, a marine sulfate reducer oxidizing organic carbon completely to carbon dioxide.</title>
        <authorList>
            <person name="Strittmatter A.W."/>
            <person name="Liesegang H."/>
            <person name="Rabus R."/>
            <person name="Decker I."/>
            <person name="Amann J."/>
            <person name="Andres S."/>
            <person name="Henne A."/>
            <person name="Fricke W.F."/>
            <person name="Martinez-Arias R."/>
            <person name="Bartels D."/>
            <person name="Goesmann A."/>
            <person name="Krause L."/>
            <person name="Puehler A."/>
            <person name="Klenk H.P."/>
            <person name="Richter M."/>
            <person name="Schuler M."/>
            <person name="Gloeckner F.O."/>
            <person name="Meyerdierks A."/>
            <person name="Gottschalk G."/>
            <person name="Amann R."/>
        </authorList>
    </citation>
    <scope>NUCLEOTIDE SEQUENCE [LARGE SCALE GENOMIC DNA]</scope>
    <source>
        <strain evidence="2">ATCC 43914 / DSM 3382 / HRM2</strain>
    </source>
</reference>
<dbReference type="OrthoDB" id="5420628at2"/>
<evidence type="ECO:0000313" key="1">
    <source>
        <dbReference type="EMBL" id="ACN17281.1"/>
    </source>
</evidence>
<evidence type="ECO:0000313" key="2">
    <source>
        <dbReference type="Proteomes" id="UP000000442"/>
    </source>
</evidence>
<dbReference type="eggNOG" id="ENOG5032SX1">
    <property type="taxonomic scope" value="Bacteria"/>
</dbReference>
<name>C0QD49_DESAH</name>
<proteinExistence type="predicted"/>
<protein>
    <submittedName>
        <fullName evidence="1">Uncharacterized protein</fullName>
    </submittedName>
</protein>
<dbReference type="EMBL" id="CP001087">
    <property type="protein sequence ID" value="ACN17281.1"/>
    <property type="molecule type" value="Genomic_DNA"/>
</dbReference>
<gene>
    <name evidence="1" type="ordered locus">HRM2_42250</name>
</gene>
<keyword evidence="2" id="KW-1185">Reference proteome</keyword>
<sequence length="92" mass="10753">MKSILADYDKDNQKVTVGTNAEPEDWVKVCTRFNDDVHRIRDVTDIEGFTALYQCFDDDNRSIFYLVNEDKSLFRLRRKRFLENIGTGGKKG</sequence>
<dbReference type="KEGG" id="dat:HRM2_42250"/>
<dbReference type="Proteomes" id="UP000000442">
    <property type="component" value="Chromosome"/>
</dbReference>
<dbReference type="AlphaFoldDB" id="C0QD49"/>
<dbReference type="RefSeq" id="WP_015906013.1">
    <property type="nucleotide sequence ID" value="NC_012108.1"/>
</dbReference>
<dbReference type="HOGENOM" id="CLU_2408415_0_0_7"/>